<gene>
    <name evidence="6" type="ORF">PHATRDRAFT_42794</name>
</gene>
<keyword evidence="3" id="KW-0539">Nucleus</keyword>
<feature type="region of interest" description="Disordered" evidence="4">
    <location>
        <begin position="448"/>
        <end position="490"/>
    </location>
</feature>
<dbReference type="RefSeq" id="XP_002176728.1">
    <property type="nucleotide sequence ID" value="XM_002176692.1"/>
</dbReference>
<evidence type="ECO:0000259" key="5">
    <source>
        <dbReference type="PROSITE" id="PS51634"/>
    </source>
</evidence>
<dbReference type="InterPro" id="IPR005172">
    <property type="entry name" value="CRC"/>
</dbReference>
<dbReference type="AlphaFoldDB" id="B7FPK1"/>
<accession>B7FPK1</accession>
<dbReference type="HOGENOM" id="CLU_528389_0_0_1"/>
<dbReference type="Proteomes" id="UP000000759">
    <property type="component" value="Chromosome 1"/>
</dbReference>
<sequence>MSGTNHSAPHGSPNHTSTTATTTTTTTTAPPTYYTAYGGGAGNPPPSFADGFPHSHTGPPPSRVYHGTGSPETGSPAPHQPPPSQPPSYHHHHRSPWKGYPWGGSSAESVPVNASSATTTNSTTNTTTGAPPPYAIGSGGSGNHTHHNATTAGSTGYRHSYVGPPLPPAHASYWGPPRSTSDLLAGGASVANDGREGATSPSQIETDHLEFVQAVGCTCKKTRCLKLYCQCFGVKIYCGPNCRCLDCHNVPAQEDARQNAMKVILSRNPHAFDTKFQKTPVDGATVETPSKLLTHKLGCKCRKSACMKKYCECYAGHVYCNTHCRCTGCKNRDGLLPGPGGPGGPYGATVHHHDPRFASPARATAPVFAPPLPHPTHVMQPVGSRSNATNAGGKRGEPFVAAAQNLAFLKRGSPEDATTTGPVKKARGPPSSEGMNSLMIAAQAMTEFGQGSSPSKARLSVKEAQELAKRAVETPTPRKHSVYKQETDTV</sequence>
<reference evidence="6 7" key="1">
    <citation type="journal article" date="2008" name="Nature">
        <title>The Phaeodactylum genome reveals the evolutionary history of diatom genomes.</title>
        <authorList>
            <person name="Bowler C."/>
            <person name="Allen A.E."/>
            <person name="Badger J.H."/>
            <person name="Grimwood J."/>
            <person name="Jabbari K."/>
            <person name="Kuo A."/>
            <person name="Maheswari U."/>
            <person name="Martens C."/>
            <person name="Maumus F."/>
            <person name="Otillar R.P."/>
            <person name="Rayko E."/>
            <person name="Salamov A."/>
            <person name="Vandepoele K."/>
            <person name="Beszteri B."/>
            <person name="Gruber A."/>
            <person name="Heijde M."/>
            <person name="Katinka M."/>
            <person name="Mock T."/>
            <person name="Valentin K."/>
            <person name="Verret F."/>
            <person name="Berges J.A."/>
            <person name="Brownlee C."/>
            <person name="Cadoret J.P."/>
            <person name="Chiovitti A."/>
            <person name="Choi C.J."/>
            <person name="Coesel S."/>
            <person name="De Martino A."/>
            <person name="Detter J.C."/>
            <person name="Durkin C."/>
            <person name="Falciatore A."/>
            <person name="Fournet J."/>
            <person name="Haruta M."/>
            <person name="Huysman M.J."/>
            <person name="Jenkins B.D."/>
            <person name="Jiroutova K."/>
            <person name="Jorgensen R.E."/>
            <person name="Joubert Y."/>
            <person name="Kaplan A."/>
            <person name="Kroger N."/>
            <person name="Kroth P.G."/>
            <person name="La Roche J."/>
            <person name="Lindquist E."/>
            <person name="Lommer M."/>
            <person name="Martin-Jezequel V."/>
            <person name="Lopez P.J."/>
            <person name="Lucas S."/>
            <person name="Mangogna M."/>
            <person name="McGinnis K."/>
            <person name="Medlin L.K."/>
            <person name="Montsant A."/>
            <person name="Oudot-Le Secq M.P."/>
            <person name="Napoli C."/>
            <person name="Obornik M."/>
            <person name="Parker M.S."/>
            <person name="Petit J.L."/>
            <person name="Porcel B.M."/>
            <person name="Poulsen N."/>
            <person name="Robison M."/>
            <person name="Rychlewski L."/>
            <person name="Rynearson T.A."/>
            <person name="Schmutz J."/>
            <person name="Shapiro H."/>
            <person name="Siaut M."/>
            <person name="Stanley M."/>
            <person name="Sussman M.R."/>
            <person name="Taylor A.R."/>
            <person name="Vardi A."/>
            <person name="von Dassow P."/>
            <person name="Vyverman W."/>
            <person name="Willis A."/>
            <person name="Wyrwicz L.S."/>
            <person name="Rokhsar D.S."/>
            <person name="Weissenbach J."/>
            <person name="Armbrust E.V."/>
            <person name="Green B.R."/>
            <person name="Van de Peer Y."/>
            <person name="Grigoriev I.V."/>
        </authorList>
    </citation>
    <scope>NUCLEOTIDE SEQUENCE [LARGE SCALE GENOMIC DNA]</scope>
    <source>
        <strain evidence="6 7">CCAP 1055/1</strain>
    </source>
</reference>
<dbReference type="OrthoDB" id="48549at2759"/>
<name>B7FPK1_PHATC</name>
<protein>
    <recommendedName>
        <fullName evidence="5">CRC domain-containing protein</fullName>
    </recommendedName>
</protein>
<feature type="compositionally biased region" description="Low complexity" evidence="4">
    <location>
        <begin position="113"/>
        <end position="129"/>
    </location>
</feature>
<dbReference type="InterPro" id="IPR033467">
    <property type="entry name" value="Tesmin/TSO1-like_CXC"/>
</dbReference>
<feature type="compositionally biased region" description="Basic and acidic residues" evidence="4">
    <location>
        <begin position="460"/>
        <end position="472"/>
    </location>
</feature>
<keyword evidence="7" id="KW-1185">Reference proteome</keyword>
<feature type="region of interest" description="Disordered" evidence="4">
    <location>
        <begin position="412"/>
        <end position="432"/>
    </location>
</feature>
<evidence type="ECO:0000256" key="4">
    <source>
        <dbReference type="SAM" id="MobiDB-lite"/>
    </source>
</evidence>
<dbReference type="PANTHER" id="PTHR12446:SF34">
    <property type="entry name" value="PROTEIN LIN-54 HOMOLOG"/>
    <property type="match status" value="1"/>
</dbReference>
<dbReference type="KEGG" id="pti:PHATRDRAFT_42794"/>
<dbReference type="EMBL" id="CM000605">
    <property type="protein sequence ID" value="EEC51191.1"/>
    <property type="molecule type" value="Genomic_DNA"/>
</dbReference>
<feature type="compositionally biased region" description="Polar residues" evidence="4">
    <location>
        <begin position="1"/>
        <end position="17"/>
    </location>
</feature>
<evidence type="ECO:0000256" key="3">
    <source>
        <dbReference type="ARBA" id="ARBA00023242"/>
    </source>
</evidence>
<feature type="compositionally biased region" description="Low complexity" evidence="4">
    <location>
        <begin position="18"/>
        <end position="36"/>
    </location>
</feature>
<dbReference type="PROSITE" id="PS51634">
    <property type="entry name" value="CRC"/>
    <property type="match status" value="1"/>
</dbReference>
<feature type="domain" description="CRC" evidence="5">
    <location>
        <begin position="213"/>
        <end position="334"/>
    </location>
</feature>
<dbReference type="STRING" id="556484.B7FPK1"/>
<dbReference type="InterPro" id="IPR028307">
    <property type="entry name" value="Lin-54_fam"/>
</dbReference>
<dbReference type="InParanoid" id="B7FPK1"/>
<dbReference type="PANTHER" id="PTHR12446">
    <property type="entry name" value="TESMIN/TSO1-RELATED"/>
    <property type="match status" value="1"/>
</dbReference>
<dbReference type="Pfam" id="PF03638">
    <property type="entry name" value="TCR"/>
    <property type="match status" value="2"/>
</dbReference>
<dbReference type="GO" id="GO:0006355">
    <property type="term" value="P:regulation of DNA-templated transcription"/>
    <property type="evidence" value="ECO:0007669"/>
    <property type="project" value="TreeGrafter"/>
</dbReference>
<evidence type="ECO:0000313" key="7">
    <source>
        <dbReference type="Proteomes" id="UP000000759"/>
    </source>
</evidence>
<dbReference type="eggNOG" id="KOG1171">
    <property type="taxonomic scope" value="Eukaryota"/>
</dbReference>
<organism evidence="6 7">
    <name type="scientific">Phaeodactylum tricornutum (strain CCAP 1055/1)</name>
    <dbReference type="NCBI Taxonomy" id="556484"/>
    <lineage>
        <taxon>Eukaryota</taxon>
        <taxon>Sar</taxon>
        <taxon>Stramenopiles</taxon>
        <taxon>Ochrophyta</taxon>
        <taxon>Bacillariophyta</taxon>
        <taxon>Bacillariophyceae</taxon>
        <taxon>Bacillariophycidae</taxon>
        <taxon>Naviculales</taxon>
        <taxon>Phaeodactylaceae</taxon>
        <taxon>Phaeodactylum</taxon>
    </lineage>
</organism>
<dbReference type="SMART" id="SM01114">
    <property type="entry name" value="CXC"/>
    <property type="match status" value="2"/>
</dbReference>
<evidence type="ECO:0000256" key="2">
    <source>
        <dbReference type="ARBA" id="ARBA00007267"/>
    </source>
</evidence>
<feature type="region of interest" description="Disordered" evidence="4">
    <location>
        <begin position="1"/>
        <end position="161"/>
    </location>
</feature>
<comment type="subcellular location">
    <subcellularLocation>
        <location evidence="1">Nucleus</location>
    </subcellularLocation>
</comment>
<comment type="similarity">
    <text evidence="2">Belongs to the lin-54 family.</text>
</comment>
<evidence type="ECO:0000313" key="6">
    <source>
        <dbReference type="EMBL" id="EEC51191.1"/>
    </source>
</evidence>
<dbReference type="GO" id="GO:0005634">
    <property type="term" value="C:nucleus"/>
    <property type="evidence" value="ECO:0007669"/>
    <property type="project" value="UniProtKB-SubCell"/>
</dbReference>
<dbReference type="PaxDb" id="2850-Phatr42794"/>
<proteinExistence type="inferred from homology"/>
<dbReference type="GeneID" id="7196158"/>
<evidence type="ECO:0000256" key="1">
    <source>
        <dbReference type="ARBA" id="ARBA00004123"/>
    </source>
</evidence>
<reference evidence="7" key="2">
    <citation type="submission" date="2008-08" db="EMBL/GenBank/DDBJ databases">
        <authorList>
            <consortium name="Diatom Consortium"/>
            <person name="Grigoriev I."/>
            <person name="Grimwood J."/>
            <person name="Kuo A."/>
            <person name="Otillar R.P."/>
            <person name="Salamov A."/>
            <person name="Detter J.C."/>
            <person name="Lindquist E."/>
            <person name="Shapiro H."/>
            <person name="Lucas S."/>
            <person name="Glavina del Rio T."/>
            <person name="Pitluck S."/>
            <person name="Rokhsar D."/>
            <person name="Bowler C."/>
        </authorList>
    </citation>
    <scope>GENOME REANNOTATION</scope>
    <source>
        <strain evidence="7">CCAP 1055/1</strain>
    </source>
</reference>